<protein>
    <submittedName>
        <fullName evidence="2">DUF3995 domain-containing protein</fullName>
    </submittedName>
</protein>
<evidence type="ECO:0000256" key="1">
    <source>
        <dbReference type="SAM" id="Phobius"/>
    </source>
</evidence>
<sequence length="194" mass="20759">MTSVRGSGRGTVAVRTLRRRTLLRRTAFWAYAGFGWLVVSFGWHLWMGIDYRAAMGGGDRVPVWGFLVYDGLITAMSAIGAVLALAVVRPWGRRLPPWTVRLPLWFGAVLLLVRGVPGLVENLTTATGLTPYGLLGMAERPADLASGEFWTGMVINTYFFVGAVVMLPLAVLHGKGLRAAGGTGGPSGQEKSAA</sequence>
<feature type="transmembrane region" description="Helical" evidence="1">
    <location>
        <begin position="28"/>
        <end position="46"/>
    </location>
</feature>
<feature type="transmembrane region" description="Helical" evidence="1">
    <location>
        <begin position="100"/>
        <end position="120"/>
    </location>
</feature>
<gene>
    <name evidence="2" type="ORF">STRLI_003269</name>
</gene>
<keyword evidence="3" id="KW-1185">Reference proteome</keyword>
<feature type="transmembrane region" description="Helical" evidence="1">
    <location>
        <begin position="149"/>
        <end position="172"/>
    </location>
</feature>
<reference evidence="2 3" key="1">
    <citation type="submission" date="2022-12" db="EMBL/GenBank/DDBJ databases">
        <authorList>
            <person name="Ruckert C."/>
            <person name="Busche T."/>
            <person name="Kalinowski J."/>
            <person name="Wittmann C."/>
        </authorList>
    </citation>
    <scope>NUCLEOTIDE SEQUENCE [LARGE SCALE GENOMIC DNA]</scope>
    <source>
        <strain evidence="2 3">DSM 40555</strain>
    </source>
</reference>
<dbReference type="RefSeq" id="WP_159486823.1">
    <property type="nucleotide sequence ID" value="NZ_BLIP01000001.1"/>
</dbReference>
<keyword evidence="1" id="KW-0812">Transmembrane</keyword>
<keyword evidence="1" id="KW-1133">Transmembrane helix</keyword>
<proteinExistence type="predicted"/>
<evidence type="ECO:0000313" key="2">
    <source>
        <dbReference type="EMBL" id="WAT97342.1"/>
    </source>
</evidence>
<feature type="transmembrane region" description="Helical" evidence="1">
    <location>
        <begin position="66"/>
        <end position="88"/>
    </location>
</feature>
<accession>A0ABY7IF16</accession>
<keyword evidence="1" id="KW-0472">Membrane</keyword>
<dbReference type="EMBL" id="CP114202">
    <property type="protein sequence ID" value="WAT97342.1"/>
    <property type="molecule type" value="Genomic_DNA"/>
</dbReference>
<dbReference type="Proteomes" id="UP001210609">
    <property type="component" value="Chromosome"/>
</dbReference>
<name>A0ABY7IF16_STRNI</name>
<organism evidence="2 3">
    <name type="scientific">Streptomyces nigrescens</name>
    <dbReference type="NCBI Taxonomy" id="1920"/>
    <lineage>
        <taxon>Bacteria</taxon>
        <taxon>Bacillati</taxon>
        <taxon>Actinomycetota</taxon>
        <taxon>Actinomycetes</taxon>
        <taxon>Kitasatosporales</taxon>
        <taxon>Streptomycetaceae</taxon>
        <taxon>Streptomyces</taxon>
    </lineage>
</organism>
<evidence type="ECO:0000313" key="3">
    <source>
        <dbReference type="Proteomes" id="UP001210609"/>
    </source>
</evidence>